<keyword evidence="5" id="KW-0460">Magnesium</keyword>
<comment type="catalytic activity">
    <reaction evidence="7">
        <text>D-fructose + ATP = D-fructose 6-phosphate + ADP + H(+)</text>
        <dbReference type="Rhea" id="RHEA:16125"/>
        <dbReference type="ChEBI" id="CHEBI:15378"/>
        <dbReference type="ChEBI" id="CHEBI:30616"/>
        <dbReference type="ChEBI" id="CHEBI:37721"/>
        <dbReference type="ChEBI" id="CHEBI:61527"/>
        <dbReference type="ChEBI" id="CHEBI:456216"/>
        <dbReference type="EC" id="2.7.1.4"/>
    </reaction>
</comment>
<proteinExistence type="inferred from homology"/>
<accession>A0A7W5CIJ9</accession>
<dbReference type="GO" id="GO:0046872">
    <property type="term" value="F:metal ion binding"/>
    <property type="evidence" value="ECO:0007669"/>
    <property type="project" value="UniProtKB-KW"/>
</dbReference>
<reference evidence="8 9" key="1">
    <citation type="submission" date="2020-08" db="EMBL/GenBank/DDBJ databases">
        <title>Genomic Encyclopedia of Type Strains, Phase III (KMG-III): the genomes of soil and plant-associated and newly described type strains.</title>
        <authorList>
            <person name="Whitman W."/>
        </authorList>
    </citation>
    <scope>NUCLEOTIDE SEQUENCE [LARGE SCALE GENOMIC DNA]</scope>
    <source>
        <strain evidence="8 9">CECT 8356</strain>
    </source>
</reference>
<keyword evidence="8" id="KW-0808">Transferase</keyword>
<organism evidence="8 9">
    <name type="scientific">Microbacterium proteolyticum</name>
    <dbReference type="NCBI Taxonomy" id="1572644"/>
    <lineage>
        <taxon>Bacteria</taxon>
        <taxon>Bacillati</taxon>
        <taxon>Actinomycetota</taxon>
        <taxon>Actinomycetes</taxon>
        <taxon>Micrococcales</taxon>
        <taxon>Microbacteriaceae</taxon>
        <taxon>Microbacterium</taxon>
    </lineage>
</organism>
<evidence type="ECO:0000313" key="8">
    <source>
        <dbReference type="EMBL" id="MBB3158332.1"/>
    </source>
</evidence>
<dbReference type="PROSITE" id="PS01125">
    <property type="entry name" value="ROK"/>
    <property type="match status" value="1"/>
</dbReference>
<dbReference type="Pfam" id="PF00480">
    <property type="entry name" value="ROK"/>
    <property type="match status" value="1"/>
</dbReference>
<comment type="cofactor">
    <cofactor evidence="1">
        <name>Mg(2+)</name>
        <dbReference type="ChEBI" id="CHEBI:18420"/>
    </cofactor>
</comment>
<dbReference type="GO" id="GO:0008865">
    <property type="term" value="F:fructokinase activity"/>
    <property type="evidence" value="ECO:0007669"/>
    <property type="project" value="UniProtKB-EC"/>
</dbReference>
<keyword evidence="3" id="KW-0479">Metal-binding</keyword>
<name>A0A7W5CIJ9_9MICO</name>
<dbReference type="SUPFAM" id="SSF53067">
    <property type="entry name" value="Actin-like ATPase domain"/>
    <property type="match status" value="1"/>
</dbReference>
<dbReference type="InterPro" id="IPR000600">
    <property type="entry name" value="ROK"/>
</dbReference>
<dbReference type="Gene3D" id="3.30.420.40">
    <property type="match status" value="2"/>
</dbReference>
<dbReference type="EMBL" id="JACHXY010000002">
    <property type="protein sequence ID" value="MBB3158332.1"/>
    <property type="molecule type" value="Genomic_DNA"/>
</dbReference>
<dbReference type="PANTHER" id="PTHR42742:SF3">
    <property type="entry name" value="FRUCTOKINASE"/>
    <property type="match status" value="1"/>
</dbReference>
<dbReference type="InterPro" id="IPR051804">
    <property type="entry name" value="Carb_Metab_Reg_Kinase/Isom"/>
</dbReference>
<evidence type="ECO:0000256" key="1">
    <source>
        <dbReference type="ARBA" id="ARBA00001946"/>
    </source>
</evidence>
<keyword evidence="4" id="KW-0862">Zinc</keyword>
<comment type="caution">
    <text evidence="8">The sequence shown here is derived from an EMBL/GenBank/DDBJ whole genome shotgun (WGS) entry which is preliminary data.</text>
</comment>
<dbReference type="InterPro" id="IPR043129">
    <property type="entry name" value="ATPase_NBD"/>
</dbReference>
<keyword evidence="8" id="KW-0418">Kinase</keyword>
<dbReference type="InterPro" id="IPR049874">
    <property type="entry name" value="ROK_cs"/>
</dbReference>
<dbReference type="EC" id="2.7.1.4" evidence="6"/>
<evidence type="ECO:0000256" key="2">
    <source>
        <dbReference type="ARBA" id="ARBA00006479"/>
    </source>
</evidence>
<dbReference type="AlphaFoldDB" id="A0A7W5CIJ9"/>
<evidence type="ECO:0000256" key="3">
    <source>
        <dbReference type="ARBA" id="ARBA00022723"/>
    </source>
</evidence>
<evidence type="ECO:0000313" key="9">
    <source>
        <dbReference type="Proteomes" id="UP000543579"/>
    </source>
</evidence>
<sequence length="311" mass="32393">MMAGKQHPRALQPSQANGFWVDSTQSRPLVAGVETGGTKTVFGLAAVEDPTTILLQHRIETTSPEETLAAVDAAFASWTASLPVTALGVASFGPLDVESSSPTYGTIFDTPKRKWEGISLLAGLSAVAAKPTVVYSDVTAAALGEATNPEARNENLLYLTVGTGIGLGITLDGKPLQGRGYPEGGHLFVRRHKSDRFAGICPLHEDCAEGLAAGPAVQSRMADGEKPDEILEVVAYTLAQVILSGLYFTAAETVVVGGGVSSIRNLREVTAEHLALLRSPTAPPTIRAPRHEHSGLVGAMRGAALLANAAP</sequence>
<dbReference type="PANTHER" id="PTHR42742">
    <property type="entry name" value="TRANSCRIPTIONAL REPRESSOR MPRA"/>
    <property type="match status" value="1"/>
</dbReference>
<gene>
    <name evidence="8" type="ORF">FHS07_002028</name>
</gene>
<comment type="similarity">
    <text evidence="2">Belongs to the ROK (NagC/XylR) family.</text>
</comment>
<evidence type="ECO:0000256" key="5">
    <source>
        <dbReference type="ARBA" id="ARBA00022842"/>
    </source>
</evidence>
<dbReference type="Proteomes" id="UP000543579">
    <property type="component" value="Unassembled WGS sequence"/>
</dbReference>
<evidence type="ECO:0000256" key="6">
    <source>
        <dbReference type="ARBA" id="ARBA00038887"/>
    </source>
</evidence>
<protein>
    <recommendedName>
        <fullName evidence="6">fructokinase</fullName>
        <ecNumber evidence="6">2.7.1.4</ecNumber>
    </recommendedName>
</protein>
<evidence type="ECO:0000256" key="7">
    <source>
        <dbReference type="ARBA" id="ARBA00048451"/>
    </source>
</evidence>
<evidence type="ECO:0000256" key="4">
    <source>
        <dbReference type="ARBA" id="ARBA00022833"/>
    </source>
</evidence>